<feature type="domain" description="C2 NT-type" evidence="3">
    <location>
        <begin position="6"/>
        <end position="140"/>
    </location>
</feature>
<feature type="compositionally biased region" description="Basic and acidic residues" evidence="2">
    <location>
        <begin position="171"/>
        <end position="190"/>
    </location>
</feature>
<dbReference type="InterPro" id="IPR019448">
    <property type="entry name" value="NT-C2"/>
</dbReference>
<dbReference type="Proteomes" id="UP000504609">
    <property type="component" value="Unplaced"/>
</dbReference>
<dbReference type="RefSeq" id="XP_022942958.1">
    <property type="nucleotide sequence ID" value="XM_023087190.1"/>
</dbReference>
<keyword evidence="1" id="KW-0175">Coiled coil</keyword>
<evidence type="ECO:0000256" key="1">
    <source>
        <dbReference type="SAM" id="Coils"/>
    </source>
</evidence>
<feature type="compositionally biased region" description="Low complexity" evidence="2">
    <location>
        <begin position="194"/>
        <end position="207"/>
    </location>
</feature>
<dbReference type="Pfam" id="PF10358">
    <property type="entry name" value="NT-C2"/>
    <property type="match status" value="1"/>
</dbReference>
<name>A0A6J1FW20_CUCMO</name>
<feature type="coiled-coil region" evidence="1">
    <location>
        <begin position="426"/>
        <end position="471"/>
    </location>
</feature>
<keyword evidence="4" id="KW-1185">Reference proteome</keyword>
<organism evidence="4 5">
    <name type="scientific">Cucurbita moschata</name>
    <name type="common">Winter crookneck squash</name>
    <name type="synonym">Cucurbita pepo var. moschata</name>
    <dbReference type="NCBI Taxonomy" id="3662"/>
    <lineage>
        <taxon>Eukaryota</taxon>
        <taxon>Viridiplantae</taxon>
        <taxon>Streptophyta</taxon>
        <taxon>Embryophyta</taxon>
        <taxon>Tracheophyta</taxon>
        <taxon>Spermatophyta</taxon>
        <taxon>Magnoliopsida</taxon>
        <taxon>eudicotyledons</taxon>
        <taxon>Gunneridae</taxon>
        <taxon>Pentapetalae</taxon>
        <taxon>rosids</taxon>
        <taxon>fabids</taxon>
        <taxon>Cucurbitales</taxon>
        <taxon>Cucurbitaceae</taxon>
        <taxon>Cucurbiteae</taxon>
        <taxon>Cucurbita</taxon>
    </lineage>
</organism>
<evidence type="ECO:0000313" key="5">
    <source>
        <dbReference type="RefSeq" id="XP_022942958.1"/>
    </source>
</evidence>
<dbReference type="AlphaFoldDB" id="A0A6J1FW20"/>
<feature type="coiled-coil region" evidence="1">
    <location>
        <begin position="267"/>
        <end position="389"/>
    </location>
</feature>
<dbReference type="GeneID" id="111447836"/>
<dbReference type="SMR" id="A0A6J1FW20"/>
<dbReference type="PANTHER" id="PTHR34452">
    <property type="entry name" value="MYOSIN HEAVY CHAIN-RELATED PROTEIN"/>
    <property type="match status" value="1"/>
</dbReference>
<reference evidence="5" key="1">
    <citation type="submission" date="2025-08" db="UniProtKB">
        <authorList>
            <consortium name="RefSeq"/>
        </authorList>
    </citation>
    <scope>IDENTIFICATION</scope>
    <source>
        <tissue evidence="5">Young leaves</tissue>
    </source>
</reference>
<evidence type="ECO:0000313" key="4">
    <source>
        <dbReference type="Proteomes" id="UP000504609"/>
    </source>
</evidence>
<evidence type="ECO:0000256" key="2">
    <source>
        <dbReference type="SAM" id="MobiDB-lite"/>
    </source>
</evidence>
<proteinExistence type="predicted"/>
<feature type="compositionally biased region" description="Polar residues" evidence="2">
    <location>
        <begin position="212"/>
        <end position="221"/>
    </location>
</feature>
<accession>A0A6J1FW20</accession>
<feature type="region of interest" description="Disordered" evidence="2">
    <location>
        <begin position="154"/>
        <end position="221"/>
    </location>
</feature>
<feature type="compositionally biased region" description="Polar residues" evidence="2">
    <location>
        <begin position="155"/>
        <end position="170"/>
    </location>
</feature>
<dbReference type="KEGG" id="cmos:111447836"/>
<evidence type="ECO:0000259" key="3">
    <source>
        <dbReference type="PROSITE" id="PS51840"/>
    </source>
</evidence>
<dbReference type="PROSITE" id="PS51840">
    <property type="entry name" value="C2_NT"/>
    <property type="match status" value="1"/>
</dbReference>
<sequence>MFKSGRWRSEKNRIEAEFKLRFCATQIPEFGGDSLMISVVPGDVGKPTLRLEKATVRGGKCRWENAAYVTVKFDADQKTGKFIEKLYHFRVSTGLTRPGLLGEASIDFAKYAEATKPFSASLPLQNSSSAVLHIWIQRIQEDGDQRDLEEFDGLQSRSQHESLSSYLNNEDLNKNSHTEDGLSDEAEKNGEVNGELSSSESSCGLDSPIENGITNNIHQQPNGFLSPLSHAPVCRKSTTHEEDQTLAWKWSIQSDHILTTDDLRAVLEEMRQELNYEKDLNANLRLQLQKTQESNTELILAVQDLEEILDEKNCEISDLYTELNSKKAEYSDALEAIRELESHGRSLEEEVEKQGEDFEAELEAMILSKVEQEQRAIRAEEGLRKLRSRNARTAERVQGEFGRVSKQMVCAFEANEKVAMKAVAEASEVRSQRSRLEEALQNANEEIRSVRESYEERLETRESEVKDMQERYSEISLRFAEVEGERQRLVMTVRNLRNAKRN</sequence>
<protein>
    <submittedName>
        <fullName evidence="5">Myosin-13-like</fullName>
    </submittedName>
</protein>
<dbReference type="PANTHER" id="PTHR34452:SF7">
    <property type="entry name" value="MYOSIN HEAVY CHAIN-RELATED PROTEIN"/>
    <property type="match status" value="1"/>
</dbReference>
<gene>
    <name evidence="5" type="primary">LOC111447836</name>
</gene>